<dbReference type="SUPFAM" id="SSF50814">
    <property type="entry name" value="Lipocalins"/>
    <property type="match status" value="1"/>
</dbReference>
<dbReference type="EMBL" id="JXXN02004033">
    <property type="protein sequence ID" value="THD20935.1"/>
    <property type="molecule type" value="Genomic_DNA"/>
</dbReference>
<organism evidence="4 5">
    <name type="scientific">Fasciola hepatica</name>
    <name type="common">Liver fluke</name>
    <dbReference type="NCBI Taxonomy" id="6192"/>
    <lineage>
        <taxon>Eukaryota</taxon>
        <taxon>Metazoa</taxon>
        <taxon>Spiralia</taxon>
        <taxon>Lophotrochozoa</taxon>
        <taxon>Platyhelminthes</taxon>
        <taxon>Trematoda</taxon>
        <taxon>Digenea</taxon>
        <taxon>Plagiorchiida</taxon>
        <taxon>Echinostomata</taxon>
        <taxon>Echinostomatoidea</taxon>
        <taxon>Fasciolidae</taxon>
        <taxon>Fasciola</taxon>
    </lineage>
</organism>
<evidence type="ECO:0000256" key="1">
    <source>
        <dbReference type="ARBA" id="ARBA00008390"/>
    </source>
</evidence>
<keyword evidence="2" id="KW-0446">Lipid-binding</keyword>
<dbReference type="Gene3D" id="2.40.128.20">
    <property type="match status" value="1"/>
</dbReference>
<dbReference type="FunFam" id="2.40.128.20:FF:000001">
    <property type="entry name" value="Fatty acid-binding protein, adipocyte"/>
    <property type="match status" value="1"/>
</dbReference>
<dbReference type="AlphaFoldDB" id="A0A2H1BZK0"/>
<sequence>MANFVGSWKLEQSENMDAVLQKLGINVIKRKLITSSKPEITFTLEGNKMTMKTVSALKTTVISFTFGEEFKEETADGRTVMTTFTKDSDSKISQVQKCPENTTHVVREVIGGKMIATVTVGDVKAVNNYHKV</sequence>
<comment type="caution">
    <text evidence="4">The sequence shown here is derived from an EMBL/GenBank/DDBJ whole genome shotgun (WGS) entry which is preliminary data.</text>
</comment>
<comment type="similarity">
    <text evidence="1">Belongs to the calycin superfamily. Fatty-acid binding protein (FABP) family.</text>
</comment>
<dbReference type="InterPro" id="IPR012674">
    <property type="entry name" value="Calycin"/>
</dbReference>
<feature type="domain" description="Lipocalin/cytosolic fatty-acid binding" evidence="3">
    <location>
        <begin position="5"/>
        <end position="131"/>
    </location>
</feature>
<name>A0A2H1BZK0_FASHE</name>
<proteinExistence type="inferred from homology"/>
<protein>
    <submittedName>
        <fullName evidence="4">Fatty acid binding protein a</fullName>
    </submittedName>
</protein>
<gene>
    <name evidence="4" type="ORF">D915_008422</name>
</gene>
<dbReference type="InterPro" id="IPR031259">
    <property type="entry name" value="ILBP"/>
</dbReference>
<dbReference type="InterPro" id="IPR000566">
    <property type="entry name" value="Lipocln_cytosolic_FA-bd_dom"/>
</dbReference>
<dbReference type="InterPro" id="IPR000463">
    <property type="entry name" value="Fatty_acid-bd"/>
</dbReference>
<evidence type="ECO:0000256" key="2">
    <source>
        <dbReference type="ARBA" id="ARBA00023121"/>
    </source>
</evidence>
<dbReference type="CDD" id="cd00742">
    <property type="entry name" value="FABP"/>
    <property type="match status" value="1"/>
</dbReference>
<evidence type="ECO:0000313" key="4">
    <source>
        <dbReference type="EMBL" id="THD20935.1"/>
    </source>
</evidence>
<dbReference type="GO" id="GO:0008289">
    <property type="term" value="F:lipid binding"/>
    <property type="evidence" value="ECO:0007669"/>
    <property type="project" value="UniProtKB-KW"/>
</dbReference>
<dbReference type="PRINTS" id="PR00178">
    <property type="entry name" value="FATTYACIDBP"/>
</dbReference>
<evidence type="ECO:0000313" key="5">
    <source>
        <dbReference type="Proteomes" id="UP000230066"/>
    </source>
</evidence>
<accession>A0A2H1BZK0</accession>
<evidence type="ECO:0000259" key="3">
    <source>
        <dbReference type="Pfam" id="PF00061"/>
    </source>
</evidence>
<dbReference type="Pfam" id="PF00061">
    <property type="entry name" value="Lipocalin"/>
    <property type="match status" value="1"/>
</dbReference>
<dbReference type="PANTHER" id="PTHR11955">
    <property type="entry name" value="FATTY ACID BINDING PROTEIN"/>
    <property type="match status" value="1"/>
</dbReference>
<reference evidence="4" key="1">
    <citation type="submission" date="2019-03" db="EMBL/GenBank/DDBJ databases">
        <title>Improved annotation for the trematode Fasciola hepatica.</title>
        <authorList>
            <person name="Choi Y.-J."/>
            <person name="Martin J."/>
            <person name="Mitreva M."/>
        </authorList>
    </citation>
    <scope>NUCLEOTIDE SEQUENCE [LARGE SCALE GENOMIC DNA]</scope>
</reference>
<dbReference type="Proteomes" id="UP000230066">
    <property type="component" value="Unassembled WGS sequence"/>
</dbReference>
<keyword evidence="5" id="KW-1185">Reference proteome</keyword>